<protein>
    <recommendedName>
        <fullName evidence="2">MADF domain-containing protein</fullName>
    </recommendedName>
</protein>
<feature type="domain" description="MADF" evidence="2">
    <location>
        <begin position="17"/>
        <end position="115"/>
    </location>
</feature>
<dbReference type="PROSITE" id="PS51029">
    <property type="entry name" value="MADF"/>
    <property type="match status" value="1"/>
</dbReference>
<dbReference type="Pfam" id="PF10545">
    <property type="entry name" value="MADF_DNA_bdg"/>
    <property type="match status" value="1"/>
</dbReference>
<evidence type="ECO:0000313" key="3">
    <source>
        <dbReference type="EMBL" id="CAH2088824.1"/>
    </source>
</evidence>
<evidence type="ECO:0000259" key="2">
    <source>
        <dbReference type="PROSITE" id="PS51029"/>
    </source>
</evidence>
<evidence type="ECO:0000256" key="1">
    <source>
        <dbReference type="SAM" id="MobiDB-lite"/>
    </source>
</evidence>
<dbReference type="InterPro" id="IPR006578">
    <property type="entry name" value="MADF-dom"/>
</dbReference>
<keyword evidence="4" id="KW-1185">Reference proteome</keyword>
<reference evidence="3" key="1">
    <citation type="submission" date="2022-03" db="EMBL/GenBank/DDBJ databases">
        <authorList>
            <person name="Tunstrom K."/>
        </authorList>
    </citation>
    <scope>NUCLEOTIDE SEQUENCE</scope>
</reference>
<dbReference type="SMART" id="SM00595">
    <property type="entry name" value="MADF"/>
    <property type="match status" value="1"/>
</dbReference>
<dbReference type="Proteomes" id="UP001153954">
    <property type="component" value="Unassembled WGS sequence"/>
</dbReference>
<proteinExistence type="predicted"/>
<organism evidence="3 4">
    <name type="scientific">Euphydryas editha</name>
    <name type="common">Edith's checkerspot</name>
    <dbReference type="NCBI Taxonomy" id="104508"/>
    <lineage>
        <taxon>Eukaryota</taxon>
        <taxon>Metazoa</taxon>
        <taxon>Ecdysozoa</taxon>
        <taxon>Arthropoda</taxon>
        <taxon>Hexapoda</taxon>
        <taxon>Insecta</taxon>
        <taxon>Pterygota</taxon>
        <taxon>Neoptera</taxon>
        <taxon>Endopterygota</taxon>
        <taxon>Lepidoptera</taxon>
        <taxon>Glossata</taxon>
        <taxon>Ditrysia</taxon>
        <taxon>Papilionoidea</taxon>
        <taxon>Nymphalidae</taxon>
        <taxon>Nymphalinae</taxon>
        <taxon>Euphydryas</taxon>
    </lineage>
</organism>
<dbReference type="AlphaFoldDB" id="A0AAU9TTM5"/>
<dbReference type="EMBL" id="CAKOGL010000007">
    <property type="protein sequence ID" value="CAH2088824.1"/>
    <property type="molecule type" value="Genomic_DNA"/>
</dbReference>
<feature type="compositionally biased region" description="Polar residues" evidence="1">
    <location>
        <begin position="121"/>
        <end position="134"/>
    </location>
</feature>
<feature type="region of interest" description="Disordered" evidence="1">
    <location>
        <begin position="121"/>
        <end position="146"/>
    </location>
</feature>
<evidence type="ECO:0000313" key="4">
    <source>
        <dbReference type="Proteomes" id="UP001153954"/>
    </source>
</evidence>
<comment type="caution">
    <text evidence="3">The sequence shown here is derived from an EMBL/GenBank/DDBJ whole genome shotgun (WGS) entry which is preliminary data.</text>
</comment>
<name>A0AAU9TTM5_EUPED</name>
<dbReference type="PANTHER" id="PTHR21505:SF8">
    <property type="entry name" value="DPT-YFP REPRESSOR BY OVEREXPRESSION, ISOFORM D-RELATED"/>
    <property type="match status" value="1"/>
</dbReference>
<gene>
    <name evidence="3" type="ORF">EEDITHA_LOCUS4948</name>
</gene>
<sequence length="146" mass="17240">MAQKTSAKEKEREFISECIQLYRDLPALWNVKSKLYHDRDKKSMAYDLLLSKYQEMFPKANKDDLKKKFNALRTNYRKELKKHMDSMKSGASADSIYEPTLWYYSDMNFIHYQEMACDSESSMDITQNSDTQNSVEDDVEQNTVCL</sequence>
<accession>A0AAU9TTM5</accession>
<dbReference type="PANTHER" id="PTHR21505">
    <property type="entry name" value="MADF DOMAIN-CONTAINING PROTEIN-RELATED"/>
    <property type="match status" value="1"/>
</dbReference>